<dbReference type="AlphaFoldDB" id="A0A139WN26"/>
<reference evidence="2 3" key="2">
    <citation type="journal article" date="2010" name="Nucleic Acids Res.">
        <title>BeetleBase in 2010: revisions to provide comprehensive genomic information for Tribolium castaneum.</title>
        <authorList>
            <person name="Kim H.S."/>
            <person name="Murphy T."/>
            <person name="Xia J."/>
            <person name="Caragea D."/>
            <person name="Park Y."/>
            <person name="Beeman R.W."/>
            <person name="Lorenzen M.D."/>
            <person name="Butcher S."/>
            <person name="Manak J.R."/>
            <person name="Brown S.J."/>
        </authorList>
    </citation>
    <scope>GENOME REANNOTATION</scope>
    <source>
        <strain evidence="2 3">Georgia GA2</strain>
    </source>
</reference>
<proteinExistence type="predicted"/>
<organism evidence="2 3">
    <name type="scientific">Tribolium castaneum</name>
    <name type="common">Red flour beetle</name>
    <dbReference type="NCBI Taxonomy" id="7070"/>
    <lineage>
        <taxon>Eukaryota</taxon>
        <taxon>Metazoa</taxon>
        <taxon>Ecdysozoa</taxon>
        <taxon>Arthropoda</taxon>
        <taxon>Hexapoda</taxon>
        <taxon>Insecta</taxon>
        <taxon>Pterygota</taxon>
        <taxon>Neoptera</taxon>
        <taxon>Endopterygota</taxon>
        <taxon>Coleoptera</taxon>
        <taxon>Polyphaga</taxon>
        <taxon>Cucujiformia</taxon>
        <taxon>Tenebrionidae</taxon>
        <taxon>Tenebrionidae incertae sedis</taxon>
        <taxon>Tribolium</taxon>
    </lineage>
</organism>
<evidence type="ECO:0000313" key="2">
    <source>
        <dbReference type="EMBL" id="KYB29293.1"/>
    </source>
</evidence>
<dbReference type="Proteomes" id="UP000007266">
    <property type="component" value="Linkage group 2"/>
</dbReference>
<name>A0A139WN26_TRICA</name>
<evidence type="ECO:0000313" key="3">
    <source>
        <dbReference type="Proteomes" id="UP000007266"/>
    </source>
</evidence>
<reference evidence="2 3" key="1">
    <citation type="journal article" date="2008" name="Nature">
        <title>The genome of the model beetle and pest Tribolium castaneum.</title>
        <authorList>
            <consortium name="Tribolium Genome Sequencing Consortium"/>
            <person name="Richards S."/>
            <person name="Gibbs R.A."/>
            <person name="Weinstock G.M."/>
            <person name="Brown S.J."/>
            <person name="Denell R."/>
            <person name="Beeman R.W."/>
            <person name="Gibbs R."/>
            <person name="Beeman R.W."/>
            <person name="Brown S.J."/>
            <person name="Bucher G."/>
            <person name="Friedrich M."/>
            <person name="Grimmelikhuijzen C.J."/>
            <person name="Klingler M."/>
            <person name="Lorenzen M."/>
            <person name="Richards S."/>
            <person name="Roth S."/>
            <person name="Schroder R."/>
            <person name="Tautz D."/>
            <person name="Zdobnov E.M."/>
            <person name="Muzny D."/>
            <person name="Gibbs R.A."/>
            <person name="Weinstock G.M."/>
            <person name="Attaway T."/>
            <person name="Bell S."/>
            <person name="Buhay C.J."/>
            <person name="Chandrabose M.N."/>
            <person name="Chavez D."/>
            <person name="Clerk-Blankenburg K.P."/>
            <person name="Cree A."/>
            <person name="Dao M."/>
            <person name="Davis C."/>
            <person name="Chacko J."/>
            <person name="Dinh H."/>
            <person name="Dugan-Rocha S."/>
            <person name="Fowler G."/>
            <person name="Garner T.T."/>
            <person name="Garnes J."/>
            <person name="Gnirke A."/>
            <person name="Hawes A."/>
            <person name="Hernandez J."/>
            <person name="Hines S."/>
            <person name="Holder M."/>
            <person name="Hume J."/>
            <person name="Jhangiani S.N."/>
            <person name="Joshi V."/>
            <person name="Khan Z.M."/>
            <person name="Jackson L."/>
            <person name="Kovar C."/>
            <person name="Kowis A."/>
            <person name="Lee S."/>
            <person name="Lewis L.R."/>
            <person name="Margolis J."/>
            <person name="Morgan M."/>
            <person name="Nazareth L.V."/>
            <person name="Nguyen N."/>
            <person name="Okwuonu G."/>
            <person name="Parker D."/>
            <person name="Richards S."/>
            <person name="Ruiz S.J."/>
            <person name="Santibanez J."/>
            <person name="Savard J."/>
            <person name="Scherer S.E."/>
            <person name="Schneider B."/>
            <person name="Sodergren E."/>
            <person name="Tautz D."/>
            <person name="Vattahil S."/>
            <person name="Villasana D."/>
            <person name="White C.S."/>
            <person name="Wright R."/>
            <person name="Park Y."/>
            <person name="Beeman R.W."/>
            <person name="Lord J."/>
            <person name="Oppert B."/>
            <person name="Lorenzen M."/>
            <person name="Brown S."/>
            <person name="Wang L."/>
            <person name="Savard J."/>
            <person name="Tautz D."/>
            <person name="Richards S."/>
            <person name="Weinstock G."/>
            <person name="Gibbs R.A."/>
            <person name="Liu Y."/>
            <person name="Worley K."/>
            <person name="Weinstock G."/>
            <person name="Elsik C.G."/>
            <person name="Reese J.T."/>
            <person name="Elhaik E."/>
            <person name="Landan G."/>
            <person name="Graur D."/>
            <person name="Arensburger P."/>
            <person name="Atkinson P."/>
            <person name="Beeman R.W."/>
            <person name="Beidler J."/>
            <person name="Brown S.J."/>
            <person name="Demuth J.P."/>
            <person name="Drury D.W."/>
            <person name="Du Y.Z."/>
            <person name="Fujiwara H."/>
            <person name="Lorenzen M."/>
            <person name="Maselli V."/>
            <person name="Osanai M."/>
            <person name="Park Y."/>
            <person name="Robertson H.M."/>
            <person name="Tu Z."/>
            <person name="Wang J.J."/>
            <person name="Wang S."/>
            <person name="Richards S."/>
            <person name="Song H."/>
            <person name="Zhang L."/>
            <person name="Sodergren E."/>
            <person name="Werner D."/>
            <person name="Stanke M."/>
            <person name="Morgenstern B."/>
            <person name="Solovyev V."/>
            <person name="Kosarev P."/>
            <person name="Brown G."/>
            <person name="Chen H.C."/>
            <person name="Ermolaeva O."/>
            <person name="Hlavina W."/>
            <person name="Kapustin Y."/>
            <person name="Kiryutin B."/>
            <person name="Kitts P."/>
            <person name="Maglott D."/>
            <person name="Pruitt K."/>
            <person name="Sapojnikov V."/>
            <person name="Souvorov A."/>
            <person name="Mackey A.J."/>
            <person name="Waterhouse R.M."/>
            <person name="Wyder S."/>
            <person name="Zdobnov E.M."/>
            <person name="Zdobnov E.M."/>
            <person name="Wyder S."/>
            <person name="Kriventseva E.V."/>
            <person name="Kadowaki T."/>
            <person name="Bork P."/>
            <person name="Aranda M."/>
            <person name="Bao R."/>
            <person name="Beermann A."/>
            <person name="Berns N."/>
            <person name="Bolognesi R."/>
            <person name="Bonneton F."/>
            <person name="Bopp D."/>
            <person name="Brown S.J."/>
            <person name="Bucher G."/>
            <person name="Butts T."/>
            <person name="Chaumot A."/>
            <person name="Denell R.E."/>
            <person name="Ferrier D.E."/>
            <person name="Friedrich M."/>
            <person name="Gordon C.M."/>
            <person name="Jindra M."/>
            <person name="Klingler M."/>
            <person name="Lan Q."/>
            <person name="Lattorff H.M."/>
            <person name="Laudet V."/>
            <person name="von Levetsow C."/>
            <person name="Liu Z."/>
            <person name="Lutz R."/>
            <person name="Lynch J.A."/>
            <person name="da Fonseca R.N."/>
            <person name="Posnien N."/>
            <person name="Reuter R."/>
            <person name="Roth S."/>
            <person name="Savard J."/>
            <person name="Schinko J.B."/>
            <person name="Schmitt C."/>
            <person name="Schoppmeier M."/>
            <person name="Schroder R."/>
            <person name="Shippy T.D."/>
            <person name="Simonnet F."/>
            <person name="Marques-Souza H."/>
            <person name="Tautz D."/>
            <person name="Tomoyasu Y."/>
            <person name="Trauner J."/>
            <person name="Van der Zee M."/>
            <person name="Vervoort M."/>
            <person name="Wittkopp N."/>
            <person name="Wimmer E.A."/>
            <person name="Yang X."/>
            <person name="Jones A.K."/>
            <person name="Sattelle D.B."/>
            <person name="Ebert P.R."/>
            <person name="Nelson D."/>
            <person name="Scott J.G."/>
            <person name="Beeman R.W."/>
            <person name="Muthukrishnan S."/>
            <person name="Kramer K.J."/>
            <person name="Arakane Y."/>
            <person name="Beeman R.W."/>
            <person name="Zhu Q."/>
            <person name="Hogenkamp D."/>
            <person name="Dixit R."/>
            <person name="Oppert B."/>
            <person name="Jiang H."/>
            <person name="Zou Z."/>
            <person name="Marshall J."/>
            <person name="Elpidina E."/>
            <person name="Vinokurov K."/>
            <person name="Oppert C."/>
            <person name="Zou Z."/>
            <person name="Evans J."/>
            <person name="Lu Z."/>
            <person name="Zhao P."/>
            <person name="Sumathipala N."/>
            <person name="Altincicek B."/>
            <person name="Vilcinskas A."/>
            <person name="Williams M."/>
            <person name="Hultmark D."/>
            <person name="Hetru C."/>
            <person name="Jiang H."/>
            <person name="Grimmelikhuijzen C.J."/>
            <person name="Hauser F."/>
            <person name="Cazzamali G."/>
            <person name="Williamson M."/>
            <person name="Park Y."/>
            <person name="Li B."/>
            <person name="Tanaka Y."/>
            <person name="Predel R."/>
            <person name="Neupert S."/>
            <person name="Schachtner J."/>
            <person name="Verleyen P."/>
            <person name="Raible F."/>
            <person name="Bork P."/>
            <person name="Friedrich M."/>
            <person name="Walden K.K."/>
            <person name="Robertson H.M."/>
            <person name="Angeli S."/>
            <person name="Foret S."/>
            <person name="Bucher G."/>
            <person name="Schuetz S."/>
            <person name="Maleszka R."/>
            <person name="Wimmer E.A."/>
            <person name="Beeman R.W."/>
            <person name="Lorenzen M."/>
            <person name="Tomoyasu Y."/>
            <person name="Miller S.C."/>
            <person name="Grossmann D."/>
            <person name="Bucher G."/>
        </authorList>
    </citation>
    <scope>NUCLEOTIDE SEQUENCE [LARGE SCALE GENOMIC DNA]</scope>
    <source>
        <strain evidence="2 3">Georgia GA2</strain>
    </source>
</reference>
<accession>A0A139WN26</accession>
<gene>
    <name evidence="2" type="primary">AUGUSTUS-3.0.2_01141</name>
    <name evidence="2" type="ORF">TcasGA2_TC001141</name>
</gene>
<dbReference type="OMA" id="SQYFAFF"/>
<feature type="region of interest" description="Disordered" evidence="1">
    <location>
        <begin position="46"/>
        <end position="74"/>
    </location>
</feature>
<keyword evidence="3" id="KW-1185">Reference proteome</keyword>
<protein>
    <submittedName>
        <fullName evidence="2">Uncharacterized protein</fullName>
    </submittedName>
</protein>
<sequence>MPEKSSGPVLNFCSQAIVVSFCLLAVVRAQFFGDFESLGGFGGGLDSPLQATRDPRQNPGPVVFPPAPPDNGETSGVIVGASGYGFVPPGHRFSSQYFAFF</sequence>
<dbReference type="InParanoid" id="A0A139WN26"/>
<evidence type="ECO:0000256" key="1">
    <source>
        <dbReference type="SAM" id="MobiDB-lite"/>
    </source>
</evidence>
<dbReference type="EMBL" id="KQ971312">
    <property type="protein sequence ID" value="KYB29293.1"/>
    <property type="molecule type" value="Genomic_DNA"/>
</dbReference>